<dbReference type="PANTHER" id="PTHR30287">
    <property type="entry name" value="MEMBRANE COMPONENT OF PREDICTED ABC SUPERFAMILY METABOLITE UPTAKE TRANSPORTER"/>
    <property type="match status" value="1"/>
</dbReference>
<dbReference type="EMBL" id="SMGD01000013">
    <property type="protein sequence ID" value="TCK51911.1"/>
    <property type="molecule type" value="Genomic_DNA"/>
</dbReference>
<evidence type="ECO:0000256" key="2">
    <source>
        <dbReference type="ARBA" id="ARBA00022475"/>
    </source>
</evidence>
<feature type="transmembrane region" description="Helical" evidence="6">
    <location>
        <begin position="29"/>
        <end position="48"/>
    </location>
</feature>
<gene>
    <name evidence="8" type="ORF">EV690_1998</name>
</gene>
<name>A0A4V2PPS3_9GAMM</name>
<dbReference type="InterPro" id="IPR003838">
    <property type="entry name" value="ABC3_permease_C"/>
</dbReference>
<feature type="transmembrane region" description="Helical" evidence="6">
    <location>
        <begin position="250"/>
        <end position="275"/>
    </location>
</feature>
<feature type="transmembrane region" description="Helical" evidence="6">
    <location>
        <begin position="403"/>
        <end position="421"/>
    </location>
</feature>
<evidence type="ECO:0000256" key="6">
    <source>
        <dbReference type="SAM" id="Phobius"/>
    </source>
</evidence>
<accession>A0A4V2PPS3</accession>
<keyword evidence="3 6" id="KW-0812">Transmembrane</keyword>
<evidence type="ECO:0000313" key="9">
    <source>
        <dbReference type="Proteomes" id="UP000295565"/>
    </source>
</evidence>
<proteinExistence type="predicted"/>
<evidence type="ECO:0000259" key="7">
    <source>
        <dbReference type="Pfam" id="PF02687"/>
    </source>
</evidence>
<comment type="subcellular location">
    <subcellularLocation>
        <location evidence="1">Cell membrane</location>
        <topology evidence="1">Multi-pass membrane protein</topology>
    </subcellularLocation>
</comment>
<organism evidence="8 9">
    <name type="scientific">Celerinatantimonas diazotrophica</name>
    <dbReference type="NCBI Taxonomy" id="412034"/>
    <lineage>
        <taxon>Bacteria</taxon>
        <taxon>Pseudomonadati</taxon>
        <taxon>Pseudomonadota</taxon>
        <taxon>Gammaproteobacteria</taxon>
        <taxon>Celerinatantimonadaceae</taxon>
        <taxon>Celerinatantimonas</taxon>
    </lineage>
</organism>
<keyword evidence="2" id="KW-1003">Cell membrane</keyword>
<dbReference type="OrthoDB" id="5292592at2"/>
<dbReference type="GO" id="GO:0005886">
    <property type="term" value="C:plasma membrane"/>
    <property type="evidence" value="ECO:0007669"/>
    <property type="project" value="UniProtKB-SubCell"/>
</dbReference>
<evidence type="ECO:0000256" key="4">
    <source>
        <dbReference type="ARBA" id="ARBA00022989"/>
    </source>
</evidence>
<dbReference type="InterPro" id="IPR038766">
    <property type="entry name" value="Membrane_comp_ABC_pdt"/>
</dbReference>
<dbReference type="Pfam" id="PF02687">
    <property type="entry name" value="FtsX"/>
    <property type="match status" value="1"/>
</dbReference>
<feature type="domain" description="ABC3 transporter permease C-terminal" evidence="7">
    <location>
        <begin position="690"/>
        <end position="797"/>
    </location>
</feature>
<reference evidence="8 9" key="1">
    <citation type="submission" date="2019-03" db="EMBL/GenBank/DDBJ databases">
        <title>Genomic Encyclopedia of Type Strains, Phase IV (KMG-IV): sequencing the most valuable type-strain genomes for metagenomic binning, comparative biology and taxonomic classification.</title>
        <authorList>
            <person name="Goeker M."/>
        </authorList>
    </citation>
    <scope>NUCLEOTIDE SEQUENCE [LARGE SCALE GENOMIC DNA]</scope>
    <source>
        <strain evidence="8 9">DSM 18577</strain>
    </source>
</reference>
<evidence type="ECO:0000256" key="1">
    <source>
        <dbReference type="ARBA" id="ARBA00004651"/>
    </source>
</evidence>
<feature type="transmembrane region" description="Helical" evidence="6">
    <location>
        <begin position="379"/>
        <end position="397"/>
    </location>
</feature>
<dbReference type="Proteomes" id="UP000295565">
    <property type="component" value="Unassembled WGS sequence"/>
</dbReference>
<feature type="transmembrane region" description="Helical" evidence="6">
    <location>
        <begin position="340"/>
        <end position="359"/>
    </location>
</feature>
<keyword evidence="5 6" id="KW-0472">Membrane</keyword>
<protein>
    <submittedName>
        <fullName evidence="8">Putative ABC transport system permease protein</fullName>
    </submittedName>
</protein>
<keyword evidence="9" id="KW-1185">Reference proteome</keyword>
<feature type="transmembrane region" description="Helical" evidence="6">
    <location>
        <begin position="690"/>
        <end position="712"/>
    </location>
</feature>
<feature type="transmembrane region" description="Helical" evidence="6">
    <location>
        <begin position="454"/>
        <end position="472"/>
    </location>
</feature>
<dbReference type="RefSeq" id="WP_131912823.1">
    <property type="nucleotide sequence ID" value="NZ_OU594967.1"/>
</dbReference>
<comment type="caution">
    <text evidence="8">The sequence shown here is derived from an EMBL/GenBank/DDBJ whole genome shotgun (WGS) entry which is preliminary data.</text>
</comment>
<dbReference type="PANTHER" id="PTHR30287:SF1">
    <property type="entry name" value="INNER MEMBRANE PROTEIN"/>
    <property type="match status" value="1"/>
</dbReference>
<dbReference type="AlphaFoldDB" id="A0A4V2PPS3"/>
<feature type="transmembrane region" description="Helical" evidence="6">
    <location>
        <begin position="773"/>
        <end position="795"/>
    </location>
</feature>
<evidence type="ECO:0000256" key="3">
    <source>
        <dbReference type="ARBA" id="ARBA00022692"/>
    </source>
</evidence>
<feature type="transmembrane region" description="Helical" evidence="6">
    <location>
        <begin position="295"/>
        <end position="320"/>
    </location>
</feature>
<evidence type="ECO:0000313" key="8">
    <source>
        <dbReference type="EMBL" id="TCK51911.1"/>
    </source>
</evidence>
<feature type="transmembrane region" description="Helical" evidence="6">
    <location>
        <begin position="733"/>
        <end position="753"/>
    </location>
</feature>
<keyword evidence="4 6" id="KW-1133">Transmembrane helix</keyword>
<sequence>MSGHNQNQSQWRLSAAQVSKQWRQGMLSLMSYAVMLAVACMLLGRWFAISLDEQFVHQSLSLFGAQRAILAPTTVKLPNDIKTLPLKTSRSVIFNTMVYAGDHMQLVRVRATDSAFPLLGRWQHEPNHVLRKNQIWLDPQAMAILAVKPGDQVSVGDATLTVAGVSNSEPSTGAQSFWLVPKAVISLADLAALNVVRPGSRVQYIVNFSGSSKALQQLDRKAKQFASSWQYVKAGQLTIRSSNWIEKAQLLMGLSVALIVLLCFYTIFIALRGYLRMQRRMVVVARTLGASHLRILLILILPLIYVFVPATLVGCGIAWIGFTLTRLFGFSWLHFSSQHAQALGLACLPLIAVLLMCYVAYRQLRQCPYRQILTQKLKWWPLVVIWFVFSALVMAVLIGNWRWFSTVIIAIVMSLIVVRLVRRAMVVVLKRISSHQSWQLAAMQIRRATPATDSLILGLTLAMGLTSALWVIQNQMLNRWLSQLPDNTPNYFLVNLQPSHENQLAAIAEHYHVQLSKPFTMVRGRFSAINSTPLCQQNCQPDEPKALGRELNLTQSKTLPPNNQVIAGHWFKSHAKPSVSVAERFASRMHLSLGDQVTFKIYGEQLTLPISSIRRVNWQSFQPNFFVIFSPGALDNYPGMMIASAYAKDHAIEFLDSVRKIDPGFSAVNIRQILSQTQQLLHQLTLGIKVIALLLVVAALLLLNAQLALALFERRQQVSVWRLLGITRRSLARALLTEFCLLGLISSLLALVLAQVLTWPLAHLLDLSWQPDIVVMLTVLLVGPGLVALAVTHFIRTLLSAKQWIRWGAFD</sequence>
<evidence type="ECO:0000256" key="5">
    <source>
        <dbReference type="ARBA" id="ARBA00023136"/>
    </source>
</evidence>